<dbReference type="Gene3D" id="3.40.50.410">
    <property type="entry name" value="von Willebrand factor, type A domain"/>
    <property type="match status" value="1"/>
</dbReference>
<dbReference type="Pfam" id="PF13519">
    <property type="entry name" value="VWA_2"/>
    <property type="match status" value="1"/>
</dbReference>
<dbReference type="CDD" id="cd00198">
    <property type="entry name" value="vWFA"/>
    <property type="match status" value="1"/>
</dbReference>
<reference evidence="2" key="1">
    <citation type="submission" date="2021-02" db="EMBL/GenBank/DDBJ databases">
        <authorList>
            <person name="Nowell W R."/>
        </authorList>
    </citation>
    <scope>NUCLEOTIDE SEQUENCE</scope>
</reference>
<accession>A0A818MVZ9</accession>
<evidence type="ECO:0000313" key="4">
    <source>
        <dbReference type="Proteomes" id="UP000663869"/>
    </source>
</evidence>
<feature type="domain" description="VWFA" evidence="1">
    <location>
        <begin position="420"/>
        <end position="598"/>
    </location>
</feature>
<proteinExistence type="predicted"/>
<dbReference type="Proteomes" id="UP000663869">
    <property type="component" value="Unassembled WGS sequence"/>
</dbReference>
<dbReference type="InterPro" id="IPR036465">
    <property type="entry name" value="vWFA_dom_sf"/>
</dbReference>
<name>A0A818MVZ9_9BILA</name>
<evidence type="ECO:0000313" key="2">
    <source>
        <dbReference type="EMBL" id="CAF3595232.1"/>
    </source>
</evidence>
<organism evidence="2 4">
    <name type="scientific">Rotaria socialis</name>
    <dbReference type="NCBI Taxonomy" id="392032"/>
    <lineage>
        <taxon>Eukaryota</taxon>
        <taxon>Metazoa</taxon>
        <taxon>Spiralia</taxon>
        <taxon>Gnathifera</taxon>
        <taxon>Rotifera</taxon>
        <taxon>Eurotatoria</taxon>
        <taxon>Bdelloidea</taxon>
        <taxon>Philodinida</taxon>
        <taxon>Philodinidae</taxon>
        <taxon>Rotaria</taxon>
    </lineage>
</organism>
<comment type="caution">
    <text evidence="2">The sequence shown here is derived from an EMBL/GenBank/DDBJ whole genome shotgun (WGS) entry which is preliminary data.</text>
</comment>
<sequence>MADARFAVSFVKVFVESVIKDFQTKSEQKINDQIHRDLKLFDRCTILMELDKNIPNMSDPEIFNYMESPLDTLNRKFYKQWAKSMAPIEYDQKARSMAAIEFDQWAKSMVPIELFNGCKEKSKLIMENFFDVLQLIQNHLKVEQDADKATFITELFEPRDVSDYGSIANKGQCVSLLLYAYFCQQNPLTRQFRVSNVTYLLRDNGEKLIKKFPRPNDDTKTVLSTMSGNFKLMSILNLFDFIQKCLEQKPTAIQDFGVKLSDSINLLNNVCSTQRAILLSKHCDTQCPCCKRICDVDHKIDARFAPGTGENLHRCQSGHQYRAFGKIKSSYKNLENGFFEASVIPCEHIKENMKIGIGIWSEYKRTHPDWDWDFITKPMLRPINEISDYRASVWNRIGKQWCGKYEMDFVIENTDMKLKHYIFLLDNSGSMKKTDRWTHLIQAIRTFTKIHNELKGDGVASFVLFGLSAKSPPGLLFKEIKLLNESDFNLLQNSTPEGGTNFQVAFQKVIEILKSINSNDKVSKRPQVIIFMTDGEAGYPQQELVTLSTTYRSVIKEFWTVACETSSLTELRKINQVMKGSFKDVQQADGLVQVYSELASNH</sequence>
<protein>
    <recommendedName>
        <fullName evidence="1">VWFA domain-containing protein</fullName>
    </recommendedName>
</protein>
<dbReference type="SUPFAM" id="SSF53300">
    <property type="entry name" value="vWA-like"/>
    <property type="match status" value="1"/>
</dbReference>
<evidence type="ECO:0000313" key="3">
    <source>
        <dbReference type="EMBL" id="CAF4524160.1"/>
    </source>
</evidence>
<evidence type="ECO:0000259" key="1">
    <source>
        <dbReference type="PROSITE" id="PS50234"/>
    </source>
</evidence>
<gene>
    <name evidence="2" type="ORF">FME351_LOCUS21663</name>
    <name evidence="3" type="ORF">TSG867_LOCUS22790</name>
</gene>
<dbReference type="EMBL" id="CAJOBQ010001894">
    <property type="protein sequence ID" value="CAF4524160.1"/>
    <property type="molecule type" value="Genomic_DNA"/>
</dbReference>
<dbReference type="EMBL" id="CAJNYU010002713">
    <property type="protein sequence ID" value="CAF3595232.1"/>
    <property type="molecule type" value="Genomic_DNA"/>
</dbReference>
<dbReference type="PROSITE" id="PS50234">
    <property type="entry name" value="VWFA"/>
    <property type="match status" value="1"/>
</dbReference>
<dbReference type="AlphaFoldDB" id="A0A818MVZ9"/>
<dbReference type="Proteomes" id="UP000663862">
    <property type="component" value="Unassembled WGS sequence"/>
</dbReference>
<dbReference type="InterPro" id="IPR002035">
    <property type="entry name" value="VWF_A"/>
</dbReference>